<keyword evidence="1" id="KW-0547">Nucleotide-binding</keyword>
<keyword evidence="5" id="KW-1185">Reference proteome</keyword>
<dbReference type="InterPro" id="IPR043128">
    <property type="entry name" value="Rev_trsase/Diguanyl_cyclase"/>
</dbReference>
<name>A0ABR6TMB5_9FIRM</name>
<evidence type="ECO:0000259" key="3">
    <source>
        <dbReference type="Pfam" id="PF22335"/>
    </source>
</evidence>
<reference evidence="4 5" key="1">
    <citation type="submission" date="2020-05" db="EMBL/GenBank/DDBJ databases">
        <title>Draft genome of xy-202 and genomic insight in genome of the genus Peptostreptococcus.</title>
        <authorList>
            <person name="Zhang Z."/>
        </authorList>
    </citation>
    <scope>NUCLEOTIDE SEQUENCE [LARGE SCALE GENOMIC DNA]</scope>
    <source>
        <strain evidence="4 5">DSM 27025</strain>
    </source>
</reference>
<sequence length="656" mass="78291">MRGIIIEVEKIQRYVYHRIDERRAEYQHDSKTLQEIVFSSGAVSKDILGKIEDKFEIYKKDSNTVLLWISGKVIFFSNLEQKDISQRLKELHRDIYLEYGGNIQLRYTSFSAEATEDKMKIIQSAKRALNIEKKKNTNILDIKEELFCFQELTKIPMKQGVSYTDGVFARNMDALIRNNNKKENESTDGKIAIVKADINNMGKIFSEIKDYSRYDKLSKLLINKISVDYFRILVQNYKKYDLTEKILPLYIEGDDVFYAVQIEALLASIDLLRKMIKEINEEIETDIQSEIKLGIAVGVIFTDNHQPIRYYREMVEKELSIIKEKMKIEKTDRVDLGVSLAANLFYSYRGNLGTSEKDGFSKFSQEIEEIKWLKSHNAFSNSFIFNLLRVLESSEKDTEQQLRHLLYFLIPDVQKTEKSKYDLLFKYYLLSQVVEDKKESKENKPEERLFDAKKINSILIPKLKLVLLLTDDRFVTLDKNKDCKFKSIIRKENYSKQVENIIRVMFTKPLNYLIEFYCPKKENNRIEAIFISRENPKIDGNIITVYKKVPLHVTMLFRMKKFMEQKKYDQIERLIINYFKQNEADFEKLKKDRQDEGKKVEYRKEFEEEKFRRYFKKIKKLHKADWLDNLILFYKYDEQRMKKEEAEKYLLEFKKI</sequence>
<dbReference type="InterPro" id="IPR054767">
    <property type="entry name" value="Cas10-Cmr2_palm2"/>
</dbReference>
<evidence type="ECO:0000256" key="2">
    <source>
        <dbReference type="ARBA" id="ARBA00023118"/>
    </source>
</evidence>
<feature type="domain" description="Cas10/Cmr2 second palm" evidence="3">
    <location>
        <begin position="191"/>
        <end position="325"/>
    </location>
</feature>
<comment type="caution">
    <text evidence="4">The sequence shown here is derived from an EMBL/GenBank/DDBJ whole genome shotgun (WGS) entry which is preliminary data.</text>
</comment>
<dbReference type="EMBL" id="JABGBW010000004">
    <property type="protein sequence ID" value="MBC2576288.1"/>
    <property type="molecule type" value="Genomic_DNA"/>
</dbReference>
<gene>
    <name evidence="4" type="ORF">HLB29_06275</name>
</gene>
<evidence type="ECO:0000313" key="5">
    <source>
        <dbReference type="Proteomes" id="UP000713904"/>
    </source>
</evidence>
<evidence type="ECO:0000256" key="1">
    <source>
        <dbReference type="ARBA" id="ARBA00022741"/>
    </source>
</evidence>
<dbReference type="Pfam" id="PF22335">
    <property type="entry name" value="Cas10-Cmr2_palm2"/>
    <property type="match status" value="1"/>
</dbReference>
<dbReference type="RefSeq" id="WP_185624316.1">
    <property type="nucleotide sequence ID" value="NZ_JABGBW010000004.1"/>
</dbReference>
<proteinExistence type="predicted"/>
<evidence type="ECO:0000313" key="4">
    <source>
        <dbReference type="EMBL" id="MBC2576288.1"/>
    </source>
</evidence>
<dbReference type="Gene3D" id="3.30.70.270">
    <property type="match status" value="1"/>
</dbReference>
<accession>A0ABR6TMB5</accession>
<protein>
    <recommendedName>
        <fullName evidence="3">Cas10/Cmr2 second palm domain-containing protein</fullName>
    </recommendedName>
</protein>
<organism evidence="4 5">
    <name type="scientific">Peptostreptococcus canis</name>
    <dbReference type="NCBI Taxonomy" id="1159213"/>
    <lineage>
        <taxon>Bacteria</taxon>
        <taxon>Bacillati</taxon>
        <taxon>Bacillota</taxon>
        <taxon>Clostridia</taxon>
        <taxon>Peptostreptococcales</taxon>
        <taxon>Peptostreptococcaceae</taxon>
        <taxon>Peptostreptococcus</taxon>
    </lineage>
</organism>
<keyword evidence="2" id="KW-0051">Antiviral defense</keyword>
<dbReference type="Proteomes" id="UP000713904">
    <property type="component" value="Unassembled WGS sequence"/>
</dbReference>